<evidence type="ECO:0000256" key="16">
    <source>
        <dbReference type="ARBA" id="ARBA00048493"/>
    </source>
</evidence>
<evidence type="ECO:0000256" key="3">
    <source>
        <dbReference type="ARBA" id="ARBA00007947"/>
    </source>
</evidence>
<comment type="pathway">
    <text evidence="18">Nucleotide-sugar biosynthesis; UDP-N-acetyl-alpha-D-glucosamine biosynthesis; N-acetyl-alpha-D-glucosamine 1-phosphate from alpha-D-glucosamine 6-phosphate (route II): step 2/2.</text>
</comment>
<dbReference type="Proteomes" id="UP000252132">
    <property type="component" value="Unassembled WGS sequence"/>
</dbReference>
<comment type="subunit">
    <text evidence="18">Homotrimer.</text>
</comment>
<organism evidence="20 21">
    <name type="scientific">PS1 clade bacterium</name>
    <dbReference type="NCBI Taxonomy" id="2175152"/>
    <lineage>
        <taxon>Bacteria</taxon>
        <taxon>Pseudomonadati</taxon>
        <taxon>Pseudomonadota</taxon>
        <taxon>Alphaproteobacteria</taxon>
        <taxon>PS1 clade</taxon>
    </lineage>
</organism>
<evidence type="ECO:0000256" key="14">
    <source>
        <dbReference type="ARBA" id="ARBA00023316"/>
    </source>
</evidence>
<dbReference type="InterPro" id="IPR011004">
    <property type="entry name" value="Trimer_LpxA-like_sf"/>
</dbReference>
<dbReference type="GO" id="GO:0006048">
    <property type="term" value="P:UDP-N-acetylglucosamine biosynthetic process"/>
    <property type="evidence" value="ECO:0007669"/>
    <property type="project" value="UniProtKB-UniPathway"/>
</dbReference>
<keyword evidence="5 18" id="KW-0808">Transferase</keyword>
<feature type="binding site" evidence="18">
    <location>
        <position position="110"/>
    </location>
    <ligand>
        <name>Mg(2+)</name>
        <dbReference type="ChEBI" id="CHEBI:18420"/>
    </ligand>
</feature>
<evidence type="ECO:0000256" key="6">
    <source>
        <dbReference type="ARBA" id="ARBA00022695"/>
    </source>
</evidence>
<evidence type="ECO:0000256" key="1">
    <source>
        <dbReference type="ARBA" id="ARBA00004496"/>
    </source>
</evidence>
<dbReference type="InterPro" id="IPR018357">
    <property type="entry name" value="Hexapep_transf_CS"/>
</dbReference>
<evidence type="ECO:0000259" key="19">
    <source>
        <dbReference type="Pfam" id="PF12804"/>
    </source>
</evidence>
<feature type="binding site" evidence="18">
    <location>
        <position position="81"/>
    </location>
    <ligand>
        <name>UDP-N-acetyl-alpha-D-glucosamine</name>
        <dbReference type="ChEBI" id="CHEBI:57705"/>
    </ligand>
</feature>
<dbReference type="GO" id="GO:0016020">
    <property type="term" value="C:membrane"/>
    <property type="evidence" value="ECO:0007669"/>
    <property type="project" value="GOC"/>
</dbReference>
<dbReference type="UniPathway" id="UPA00973"/>
<keyword evidence="10 18" id="KW-0133">Cell shape</keyword>
<dbReference type="InterPro" id="IPR025877">
    <property type="entry name" value="MobA-like_NTP_Trfase"/>
</dbReference>
<dbReference type="GO" id="GO:0009252">
    <property type="term" value="P:peptidoglycan biosynthetic process"/>
    <property type="evidence" value="ECO:0007669"/>
    <property type="project" value="UniProtKB-UniRule"/>
</dbReference>
<comment type="catalytic activity">
    <reaction evidence="15 18">
        <text>alpha-D-glucosamine 1-phosphate + acetyl-CoA = N-acetyl-alpha-D-glucosamine 1-phosphate + CoA + H(+)</text>
        <dbReference type="Rhea" id="RHEA:13725"/>
        <dbReference type="ChEBI" id="CHEBI:15378"/>
        <dbReference type="ChEBI" id="CHEBI:57287"/>
        <dbReference type="ChEBI" id="CHEBI:57288"/>
        <dbReference type="ChEBI" id="CHEBI:57776"/>
        <dbReference type="ChEBI" id="CHEBI:58516"/>
        <dbReference type="EC" id="2.3.1.157"/>
    </reaction>
</comment>
<evidence type="ECO:0000256" key="10">
    <source>
        <dbReference type="ARBA" id="ARBA00022960"/>
    </source>
</evidence>
<comment type="cofactor">
    <cofactor evidence="18">
        <name>Mg(2+)</name>
        <dbReference type="ChEBI" id="CHEBI:18420"/>
    </cofactor>
    <text evidence="18">Binds 1 Mg(2+) ion per subunit.</text>
</comment>
<dbReference type="PROSITE" id="PS00101">
    <property type="entry name" value="HEXAPEP_TRANSFERASES"/>
    <property type="match status" value="1"/>
</dbReference>
<comment type="catalytic activity">
    <reaction evidence="16 18">
        <text>N-acetyl-alpha-D-glucosamine 1-phosphate + UTP + H(+) = UDP-N-acetyl-alpha-D-glucosamine + diphosphate</text>
        <dbReference type="Rhea" id="RHEA:13509"/>
        <dbReference type="ChEBI" id="CHEBI:15378"/>
        <dbReference type="ChEBI" id="CHEBI:33019"/>
        <dbReference type="ChEBI" id="CHEBI:46398"/>
        <dbReference type="ChEBI" id="CHEBI:57705"/>
        <dbReference type="ChEBI" id="CHEBI:57776"/>
        <dbReference type="EC" id="2.7.7.23"/>
    </reaction>
</comment>
<comment type="function">
    <text evidence="17 18">Catalyzes the last two sequential reactions in the de novo biosynthetic pathway for UDP-N-acetylglucosamine (UDP-GlcNAc). The C-terminal domain catalyzes the transfer of acetyl group from acetyl coenzyme A to glucosamine-1-phosphate (GlcN-1-P) to produce N-acetylglucosamine-1-phosphate (GlcNAc-1-P), which is converted into UDP-GlcNAc by the transfer of uridine 5-monophosphate (from uridine 5-triphosphate), a reaction catalyzed by the N-terminal domain.</text>
</comment>
<keyword evidence="6 18" id="KW-0548">Nucleotidyltransferase</keyword>
<name>A0A368DZQ1_9PROT</name>
<evidence type="ECO:0000256" key="13">
    <source>
        <dbReference type="ARBA" id="ARBA00023315"/>
    </source>
</evidence>
<keyword evidence="8 18" id="KW-0677">Repeat</keyword>
<keyword evidence="11 18" id="KW-0573">Peptidoglycan synthesis</keyword>
<dbReference type="EMBL" id="QOQF01000017">
    <property type="protein sequence ID" value="RCL76776.1"/>
    <property type="molecule type" value="Genomic_DNA"/>
</dbReference>
<feature type="binding site" evidence="18">
    <location>
        <position position="425"/>
    </location>
    <ligand>
        <name>acetyl-CoA</name>
        <dbReference type="ChEBI" id="CHEBI:57288"/>
    </ligand>
</feature>
<comment type="pathway">
    <text evidence="18">Bacterial outer membrane biogenesis; LPS lipid A biosynthesis.</text>
</comment>
<dbReference type="EC" id="2.7.7.23" evidence="18"/>
<dbReference type="HAMAP" id="MF_01631">
    <property type="entry name" value="GlmU"/>
    <property type="match status" value="1"/>
</dbReference>
<feature type="binding site" evidence="18">
    <location>
        <position position="408"/>
    </location>
    <ligand>
        <name>acetyl-CoA</name>
        <dbReference type="ChEBI" id="CHEBI:57288"/>
    </ligand>
</feature>
<keyword evidence="14 18" id="KW-0961">Cell wall biogenesis/degradation</keyword>
<evidence type="ECO:0000256" key="15">
    <source>
        <dbReference type="ARBA" id="ARBA00048247"/>
    </source>
</evidence>
<dbReference type="Gene3D" id="3.90.550.10">
    <property type="entry name" value="Spore Coat Polysaccharide Biosynthesis Protein SpsA, Chain A"/>
    <property type="match status" value="1"/>
</dbReference>
<feature type="binding site" evidence="18">
    <location>
        <position position="365"/>
    </location>
    <ligand>
        <name>acetyl-CoA</name>
        <dbReference type="ChEBI" id="CHEBI:57288"/>
    </ligand>
</feature>
<feature type="binding site" evidence="18">
    <location>
        <position position="143"/>
    </location>
    <ligand>
        <name>UDP-N-acetyl-alpha-D-glucosamine</name>
        <dbReference type="ChEBI" id="CHEBI:57705"/>
    </ligand>
</feature>
<evidence type="ECO:0000256" key="18">
    <source>
        <dbReference type="HAMAP-Rule" id="MF_01631"/>
    </source>
</evidence>
<evidence type="ECO:0000256" key="9">
    <source>
        <dbReference type="ARBA" id="ARBA00022842"/>
    </source>
</evidence>
<comment type="subcellular location">
    <subcellularLocation>
        <location evidence="1 18">Cytoplasm</location>
    </subcellularLocation>
</comment>
<feature type="binding site" evidence="18">
    <location>
        <begin position="12"/>
        <end position="15"/>
    </location>
    <ligand>
        <name>UDP-N-acetyl-alpha-D-glucosamine</name>
        <dbReference type="ChEBI" id="CHEBI:57705"/>
    </ligand>
</feature>
<keyword evidence="12 18" id="KW-0511">Multifunctional enzyme</keyword>
<evidence type="ECO:0000256" key="7">
    <source>
        <dbReference type="ARBA" id="ARBA00022723"/>
    </source>
</evidence>
<proteinExistence type="inferred from homology"/>
<dbReference type="GO" id="GO:0008360">
    <property type="term" value="P:regulation of cell shape"/>
    <property type="evidence" value="ECO:0007669"/>
    <property type="project" value="UniProtKB-KW"/>
</dbReference>
<feature type="binding site" evidence="18">
    <location>
        <position position="351"/>
    </location>
    <ligand>
        <name>UDP-N-acetyl-alpha-D-glucosamine</name>
        <dbReference type="ChEBI" id="CHEBI:57705"/>
    </ligand>
</feature>
<feature type="active site" description="Proton acceptor" evidence="18">
    <location>
        <position position="348"/>
    </location>
</feature>
<dbReference type="GO" id="GO:0005737">
    <property type="term" value="C:cytoplasm"/>
    <property type="evidence" value="ECO:0007669"/>
    <property type="project" value="UniProtKB-SubCell"/>
</dbReference>
<dbReference type="InterPro" id="IPR038009">
    <property type="entry name" value="GlmU_C_LbH"/>
</dbReference>
<dbReference type="GO" id="GO:0019134">
    <property type="term" value="F:glucosamine-1-phosphate N-acetyltransferase activity"/>
    <property type="evidence" value="ECO:0007669"/>
    <property type="project" value="UniProtKB-UniRule"/>
</dbReference>
<comment type="similarity">
    <text evidence="2 18">In the C-terminal section; belongs to the transferase hexapeptide repeat family.</text>
</comment>
<feature type="binding site" evidence="18">
    <location>
        <begin position="371"/>
        <end position="372"/>
    </location>
    <ligand>
        <name>acetyl-CoA</name>
        <dbReference type="ChEBI" id="CHEBI:57288"/>
    </ligand>
</feature>
<gene>
    <name evidence="18" type="primary">glmU</name>
    <name evidence="20" type="ORF">DBW69_04865</name>
</gene>
<feature type="binding site" evidence="18">
    <location>
        <position position="336"/>
    </location>
    <ligand>
        <name>UDP-N-acetyl-alpha-D-glucosamine</name>
        <dbReference type="ChEBI" id="CHEBI:57705"/>
    </ligand>
</feature>
<dbReference type="SUPFAM" id="SSF53448">
    <property type="entry name" value="Nucleotide-diphospho-sugar transferases"/>
    <property type="match status" value="1"/>
</dbReference>
<evidence type="ECO:0000256" key="2">
    <source>
        <dbReference type="ARBA" id="ARBA00007707"/>
    </source>
</evidence>
<evidence type="ECO:0000313" key="21">
    <source>
        <dbReference type="Proteomes" id="UP000252132"/>
    </source>
</evidence>
<dbReference type="InterPro" id="IPR005882">
    <property type="entry name" value="Bifunctional_GlmU"/>
</dbReference>
<dbReference type="InterPro" id="IPR001451">
    <property type="entry name" value="Hexapep"/>
</dbReference>
<reference evidence="20 21" key="1">
    <citation type="journal article" date="2018" name="Microbiome">
        <title>Fine metagenomic profile of the Mediterranean stratified and mixed water columns revealed by assembly and recruitment.</title>
        <authorList>
            <person name="Haro-Moreno J.M."/>
            <person name="Lopez-Perez M."/>
            <person name="De La Torre J.R."/>
            <person name="Picazo A."/>
            <person name="Camacho A."/>
            <person name="Rodriguez-Valera F."/>
        </authorList>
    </citation>
    <scope>NUCLEOTIDE SEQUENCE [LARGE SCALE GENOMIC DNA]</scope>
    <source>
        <strain evidence="20">MED-G55</strain>
    </source>
</reference>
<accession>A0A368DZQ1</accession>
<dbReference type="CDD" id="cd02540">
    <property type="entry name" value="GT2_GlmU_N_bac"/>
    <property type="match status" value="1"/>
</dbReference>
<dbReference type="AlphaFoldDB" id="A0A368DZQ1"/>
<feature type="binding site" evidence="18">
    <location>
        <position position="390"/>
    </location>
    <ligand>
        <name>acetyl-CoA</name>
        <dbReference type="ChEBI" id="CHEBI:57288"/>
    </ligand>
</feature>
<dbReference type="GO" id="GO:0071555">
    <property type="term" value="P:cell wall organization"/>
    <property type="evidence" value="ECO:0007669"/>
    <property type="project" value="UniProtKB-KW"/>
</dbReference>
<feature type="region of interest" description="N-acetyltransferase" evidence="18">
    <location>
        <begin position="253"/>
        <end position="451"/>
    </location>
</feature>
<dbReference type="UniPathway" id="UPA00113">
    <property type="reaction ID" value="UER00532"/>
</dbReference>
<comment type="similarity">
    <text evidence="3 18">In the N-terminal section; belongs to the N-acetylglucosamine-1-phosphate uridyltransferase family.</text>
</comment>
<feature type="binding site" evidence="18">
    <location>
        <position position="26"/>
    </location>
    <ligand>
        <name>UDP-N-acetyl-alpha-D-glucosamine</name>
        <dbReference type="ChEBI" id="CHEBI:57705"/>
    </ligand>
</feature>
<dbReference type="Pfam" id="PF00132">
    <property type="entry name" value="Hexapep"/>
    <property type="match status" value="1"/>
</dbReference>
<feature type="binding site" evidence="18">
    <location>
        <position position="362"/>
    </location>
    <ligand>
        <name>UDP-N-acetyl-alpha-D-glucosamine</name>
        <dbReference type="ChEBI" id="CHEBI:57705"/>
    </ligand>
</feature>
<dbReference type="PANTHER" id="PTHR43584">
    <property type="entry name" value="NUCLEOTIDYL TRANSFERASE"/>
    <property type="match status" value="1"/>
</dbReference>
<dbReference type="SUPFAM" id="SSF51161">
    <property type="entry name" value="Trimeric LpxA-like enzymes"/>
    <property type="match status" value="1"/>
</dbReference>
<dbReference type="GO" id="GO:0000287">
    <property type="term" value="F:magnesium ion binding"/>
    <property type="evidence" value="ECO:0007669"/>
    <property type="project" value="UniProtKB-UniRule"/>
</dbReference>
<dbReference type="GO" id="GO:0003977">
    <property type="term" value="F:UDP-N-acetylglucosamine diphosphorylase activity"/>
    <property type="evidence" value="ECO:0007669"/>
    <property type="project" value="UniProtKB-UniRule"/>
</dbReference>
<evidence type="ECO:0000313" key="20">
    <source>
        <dbReference type="EMBL" id="RCL76776.1"/>
    </source>
</evidence>
<keyword evidence="9 18" id="KW-0460">Magnesium</keyword>
<keyword evidence="4 18" id="KW-0963">Cytoplasm</keyword>
<keyword evidence="7 18" id="KW-0479">Metal-binding</keyword>
<evidence type="ECO:0000256" key="17">
    <source>
        <dbReference type="ARBA" id="ARBA00049628"/>
    </source>
</evidence>
<evidence type="ECO:0000256" key="4">
    <source>
        <dbReference type="ARBA" id="ARBA00022490"/>
    </source>
</evidence>
<feature type="domain" description="MobA-like NTP transferase" evidence="19">
    <location>
        <begin position="9"/>
        <end position="125"/>
    </location>
</feature>
<dbReference type="PANTHER" id="PTHR43584:SF3">
    <property type="entry name" value="BIFUNCTIONAL PROTEIN GLMU"/>
    <property type="match status" value="1"/>
</dbReference>
<dbReference type="Gene3D" id="2.160.10.10">
    <property type="entry name" value="Hexapeptide repeat proteins"/>
    <property type="match status" value="1"/>
</dbReference>
<feature type="binding site" evidence="18">
    <location>
        <begin position="86"/>
        <end position="87"/>
    </location>
    <ligand>
        <name>UDP-N-acetyl-alpha-D-glucosamine</name>
        <dbReference type="ChEBI" id="CHEBI:57705"/>
    </ligand>
</feature>
<evidence type="ECO:0000256" key="8">
    <source>
        <dbReference type="ARBA" id="ARBA00022737"/>
    </source>
</evidence>
<protein>
    <recommendedName>
        <fullName evidence="18">Bifunctional protein GlmU</fullName>
    </recommendedName>
    <domain>
        <recommendedName>
            <fullName evidence="18">UDP-N-acetylglucosamine pyrophosphorylase</fullName>
            <ecNumber evidence="18">2.7.7.23</ecNumber>
        </recommendedName>
        <alternativeName>
            <fullName evidence="18">N-acetylglucosamine-1-phosphate uridyltransferase</fullName>
        </alternativeName>
    </domain>
    <domain>
        <recommendedName>
            <fullName evidence="18">Glucosamine-1-phosphate N-acetyltransferase</fullName>
            <ecNumber evidence="18">2.3.1.157</ecNumber>
        </recommendedName>
    </domain>
</protein>
<feature type="region of interest" description="Pyrophosphorylase" evidence="18">
    <location>
        <begin position="1"/>
        <end position="231"/>
    </location>
</feature>
<dbReference type="GO" id="GO:0009245">
    <property type="term" value="P:lipid A biosynthetic process"/>
    <property type="evidence" value="ECO:0007669"/>
    <property type="project" value="UniProtKB-UniRule"/>
</dbReference>
<feature type="region of interest" description="Linker" evidence="18">
    <location>
        <begin position="232"/>
        <end position="252"/>
    </location>
</feature>
<feature type="binding site" evidence="18">
    <location>
        <position position="157"/>
    </location>
    <ligand>
        <name>UDP-N-acetyl-alpha-D-glucosamine</name>
        <dbReference type="ChEBI" id="CHEBI:57705"/>
    </ligand>
</feature>
<sequence length="451" mass="48138">MTESLNFSAIILAAGKGTRMKSDIPKVLHKVAGLEMIFHVINAAQSAGVSHTTIVTSPIQVDLRDNILAKASDYNLTMAVQEQQLGTGDAVKAALPLAGNPDKVLILFGDTPLMRPDVLQQMVGDSSDITLLGFMTDTPDGYGRIICEDGKPIAIIEHKDADEETRHIKLCNGGALAVNATLLPDLLNGLENNNAQSEYYLPDIVRLAHAQNISIGLVVCQQEDTLGVDTKTGLAKAEALMQNRLRQKHLDNGVSMTAPETVYFSYDTQIGPDSSIEPHCIFGVDVKIASEVTIKGFSHLEGVLAETGVQIGPYARLRQGTRLGAGAKIGNFVETKKAQIMEDAKVNHLSYIGDAYIGEGANIGAGTITCNYDGYDKHLTEIGAGAFIGSNSSLIAPVKIGDGAYIGSSSSISGEIEAESLALTRAPLKEIEGWSVKFRMKKTKADEAKDK</sequence>
<comment type="caution">
    <text evidence="18">Lacks conserved residue(s) required for the propagation of feature annotation.</text>
</comment>
<dbReference type="CDD" id="cd03353">
    <property type="entry name" value="LbH_GlmU_C"/>
    <property type="match status" value="1"/>
</dbReference>
<evidence type="ECO:0000256" key="12">
    <source>
        <dbReference type="ARBA" id="ARBA00023268"/>
    </source>
</evidence>
<evidence type="ECO:0000256" key="5">
    <source>
        <dbReference type="ARBA" id="ARBA00022679"/>
    </source>
</evidence>
<dbReference type="NCBIfam" id="TIGR01173">
    <property type="entry name" value="glmU"/>
    <property type="match status" value="1"/>
</dbReference>
<dbReference type="Pfam" id="PF12804">
    <property type="entry name" value="NTP_transf_3"/>
    <property type="match status" value="1"/>
</dbReference>
<comment type="pathway">
    <text evidence="18">Nucleotide-sugar biosynthesis; UDP-N-acetyl-alpha-D-glucosamine biosynthesis; UDP-N-acetyl-alpha-D-glucosamine from N-acetyl-alpha-D-glucosamine 1-phosphate: step 1/1.</text>
</comment>
<dbReference type="InterPro" id="IPR029044">
    <property type="entry name" value="Nucleotide-diphossugar_trans"/>
</dbReference>
<keyword evidence="13 18" id="KW-0012">Acyltransferase</keyword>
<evidence type="ECO:0000256" key="11">
    <source>
        <dbReference type="ARBA" id="ARBA00022984"/>
    </source>
</evidence>
<comment type="caution">
    <text evidence="20">The sequence shown here is derived from an EMBL/GenBank/DDBJ whole genome shotgun (WGS) entry which is preliminary data.</text>
</comment>
<feature type="binding site" evidence="18">
    <location>
        <position position="318"/>
    </location>
    <ligand>
        <name>UDP-N-acetyl-alpha-D-glucosamine</name>
        <dbReference type="ChEBI" id="CHEBI:57705"/>
    </ligand>
</feature>
<feature type="binding site" evidence="18">
    <location>
        <position position="172"/>
    </location>
    <ligand>
        <name>UDP-N-acetyl-alpha-D-glucosamine</name>
        <dbReference type="ChEBI" id="CHEBI:57705"/>
    </ligand>
</feature>
<dbReference type="NCBIfam" id="NF010933">
    <property type="entry name" value="PRK14353.1"/>
    <property type="match status" value="1"/>
</dbReference>
<dbReference type="InterPro" id="IPR050065">
    <property type="entry name" value="GlmU-like"/>
</dbReference>
<dbReference type="EC" id="2.3.1.157" evidence="18"/>
<dbReference type="GO" id="GO:0000902">
    <property type="term" value="P:cell morphogenesis"/>
    <property type="evidence" value="ECO:0007669"/>
    <property type="project" value="UniProtKB-UniRule"/>
</dbReference>